<dbReference type="NCBIfam" id="TIGR03915">
    <property type="entry name" value="SAM_7_link_chp"/>
    <property type="match status" value="1"/>
</dbReference>
<dbReference type="EMBL" id="JACONZ010000001">
    <property type="protein sequence ID" value="MBC5580769.1"/>
    <property type="molecule type" value="Genomic_DNA"/>
</dbReference>
<proteinExistence type="predicted"/>
<feature type="compositionally biased region" description="Low complexity" evidence="1">
    <location>
        <begin position="256"/>
        <end position="267"/>
    </location>
</feature>
<sequence>MPCQRDVIYVYDGGLEGMLCCIFEAFEKKERPAAIRPEQELQPSLFEARWVETDTARAKRVAQGLEQKVSPRAAWVVQTLFLTTHPEKELLALDFTRLAFQRGRQVTAMMGHPVVSDAVLTARRAFGEAHQYKGLLRFSDVGGVLAAEIEPKNNVLPMIAPHFCARFRNESFLIYDRVHHAALIWQDRQAQMLRVDALTLPPPTADELQARRLWRQFYKTIAIEARINPRCQMSNMPKRYWNLLTEMQDGEEERGALAAAEAAGAQRLRPRPEYGTIEAENAAGAGETVSPRG</sequence>
<name>A0A923I7W9_9FIRM</name>
<comment type="caution">
    <text evidence="3">The sequence shown here is derived from an EMBL/GenBank/DDBJ whole genome shotgun (WGS) entry which is preliminary data.</text>
</comment>
<evidence type="ECO:0000259" key="2">
    <source>
        <dbReference type="Pfam" id="PF13566"/>
    </source>
</evidence>
<dbReference type="InterPro" id="IPR025404">
    <property type="entry name" value="DUF4130"/>
</dbReference>
<evidence type="ECO:0000313" key="3">
    <source>
        <dbReference type="EMBL" id="MBC5580769.1"/>
    </source>
</evidence>
<keyword evidence="4" id="KW-1185">Reference proteome</keyword>
<dbReference type="RefSeq" id="WP_186887099.1">
    <property type="nucleotide sequence ID" value="NZ_JACONZ010000001.1"/>
</dbReference>
<feature type="region of interest" description="Disordered" evidence="1">
    <location>
        <begin position="256"/>
        <end position="293"/>
    </location>
</feature>
<dbReference type="Proteomes" id="UP000659630">
    <property type="component" value="Unassembled WGS sequence"/>
</dbReference>
<dbReference type="AlphaFoldDB" id="A0A923I7W9"/>
<accession>A0A923I7W9</accession>
<dbReference type="Pfam" id="PF13566">
    <property type="entry name" value="DUF4130"/>
    <property type="match status" value="1"/>
</dbReference>
<reference evidence="3" key="1">
    <citation type="submission" date="2020-08" db="EMBL/GenBank/DDBJ databases">
        <title>Genome public.</title>
        <authorList>
            <person name="Liu C."/>
            <person name="Sun Q."/>
        </authorList>
    </citation>
    <scope>NUCLEOTIDE SEQUENCE</scope>
    <source>
        <strain evidence="3">BX8</strain>
    </source>
</reference>
<protein>
    <submittedName>
        <fullName evidence="3">TIGR03915 family putative DNA repair protein</fullName>
    </submittedName>
</protein>
<feature type="domain" description="DUF4130" evidence="2">
    <location>
        <begin position="87"/>
        <end position="246"/>
    </location>
</feature>
<gene>
    <name evidence="3" type="ORF">H8S23_04560</name>
</gene>
<evidence type="ECO:0000256" key="1">
    <source>
        <dbReference type="SAM" id="MobiDB-lite"/>
    </source>
</evidence>
<organism evidence="3 4">
    <name type="scientific">Anaerofilum hominis</name>
    <dbReference type="NCBI Taxonomy" id="2763016"/>
    <lineage>
        <taxon>Bacteria</taxon>
        <taxon>Bacillati</taxon>
        <taxon>Bacillota</taxon>
        <taxon>Clostridia</taxon>
        <taxon>Eubacteriales</taxon>
        <taxon>Oscillospiraceae</taxon>
        <taxon>Anaerofilum</taxon>
    </lineage>
</organism>
<evidence type="ECO:0000313" key="4">
    <source>
        <dbReference type="Proteomes" id="UP000659630"/>
    </source>
</evidence>
<dbReference type="InterPro" id="IPR023875">
    <property type="entry name" value="DNA_repair_put"/>
</dbReference>